<dbReference type="PROSITE" id="PS00432">
    <property type="entry name" value="ACTINS_2"/>
    <property type="match status" value="1"/>
</dbReference>
<organism evidence="3 4">
    <name type="scientific">Entamoeba histolytica</name>
    <dbReference type="NCBI Taxonomy" id="5759"/>
    <lineage>
        <taxon>Eukaryota</taxon>
        <taxon>Amoebozoa</taxon>
        <taxon>Evosea</taxon>
        <taxon>Archamoebae</taxon>
        <taxon>Mastigamoebida</taxon>
        <taxon>Entamoebidae</taxon>
        <taxon>Entamoeba</taxon>
    </lineage>
</organism>
<evidence type="ECO:0000313" key="3">
    <source>
        <dbReference type="EMBL" id="GAT91648.1"/>
    </source>
</evidence>
<dbReference type="VEuPathDB" id="AmoebaDB:EHI_148100"/>
<dbReference type="Gene3D" id="3.30.420.40">
    <property type="match status" value="2"/>
</dbReference>
<dbReference type="EMBL" id="BDEQ01000001">
    <property type="protein sequence ID" value="GAT91648.1"/>
    <property type="molecule type" value="Genomic_DNA"/>
</dbReference>
<accession>A0A060N5G0</accession>
<dbReference type="HOGENOM" id="CLU_027965_6_0_1"/>
<dbReference type="EMBL" id="AK418981">
    <property type="protein sequence ID" value="BAN37707.1"/>
    <property type="molecule type" value="mRNA"/>
</dbReference>
<dbReference type="VEuPathDB" id="AmoebaDB:KM1_125080"/>
<gene>
    <name evidence="3" type="ORF">CL6EHI_148100</name>
</gene>
<dbReference type="CDD" id="cd10169">
    <property type="entry name" value="ASKHA_NBD_actin-like"/>
    <property type="match status" value="1"/>
</dbReference>
<dbReference type="SMART" id="SM00268">
    <property type="entry name" value="ACTIN"/>
    <property type="match status" value="1"/>
</dbReference>
<reference evidence="3 4" key="2">
    <citation type="submission" date="2016-05" db="EMBL/GenBank/DDBJ databases">
        <title>First whole genome sequencing of Entamoeba histolytica HM1:IMSS-clone-6.</title>
        <authorList>
            <person name="Mukherjee Avik.K."/>
            <person name="Izumyama S."/>
            <person name="Nakada-Tsukui K."/>
            <person name="Nozaki T."/>
        </authorList>
    </citation>
    <scope>NUCLEOTIDE SEQUENCE [LARGE SCALE GENOMIC DNA]</scope>
    <source>
        <strain evidence="3 4">HM1:IMSS clone 6</strain>
    </source>
</reference>
<dbReference type="Pfam" id="PF00022">
    <property type="entry name" value="Actin"/>
    <property type="match status" value="2"/>
</dbReference>
<dbReference type="VEuPathDB" id="AmoebaDB:EHI7A_066240"/>
<dbReference type="VEuPathDB" id="AmoebaDB:EHI5A_101500"/>
<dbReference type="Gene3D" id="3.90.640.10">
    <property type="entry name" value="Actin, Chain A, domain 4"/>
    <property type="match status" value="1"/>
</dbReference>
<name>A0A5K1VTU8_ENTHI</name>
<dbReference type="Proteomes" id="UP000078387">
    <property type="component" value="Unassembled WGS sequence"/>
</dbReference>
<dbReference type="AlphaFoldDB" id="A0A5K1VTU8"/>
<sequence length="338" mass="38234">MTIILDVGTKEIKAGLSNEELPSLRMSPFCYKQENKYINSNFLNSKQCMKDYEPCILNGELNKEAFISTLEEVFKIYNSDSVVWVKSNDHPRIMGNESYELLFERFGIDKIYSSPSPVLVALSYGQTNGLVLECGNISCWCSVVFSGYVLENSITQLNHAGIFLSQQIVNRMERENINIIPNPPEHSSLSYINLARDSFIDQLKETPNTFNQFDINSYCRELLFPLVIDESNIGVDNTVLKSLMKCDYDVIMEVSNRLILAGGTSLIPNLGEKVINTMHTYFPSFSCEIIKGQTPTLQRYAAWRGGAMIADTKSIQNIWVTKKDYEENGIGIVDRKCG</sequence>
<evidence type="ECO:0000313" key="4">
    <source>
        <dbReference type="Proteomes" id="UP000078387"/>
    </source>
</evidence>
<dbReference type="OMA" id="RSIQNIW"/>
<proteinExistence type="evidence at transcript level"/>
<evidence type="ECO:0000256" key="1">
    <source>
        <dbReference type="RuleBase" id="RU000487"/>
    </source>
</evidence>
<reference evidence="2" key="1">
    <citation type="submission" date="2012-06" db="EMBL/GenBank/DDBJ databases">
        <title>Short 5' UTR of Entamoeba genes.</title>
        <authorList>
            <person name="Hiranuka K."/>
            <person name="Kumagai M."/>
            <person name="Wakaguri H."/>
            <person name="Suzuki Y."/>
            <person name="Sugano S."/>
            <person name="Watanabe J."/>
            <person name="Makioka A."/>
        </authorList>
    </citation>
    <scope>NUCLEOTIDE SEQUENCE</scope>
    <source>
        <strain evidence="2">HM-1:IMSS</strain>
    </source>
</reference>
<evidence type="ECO:0000313" key="2">
    <source>
        <dbReference type="EMBL" id="BAN37707.1"/>
    </source>
</evidence>
<dbReference type="PANTHER" id="PTHR11937">
    <property type="entry name" value="ACTIN"/>
    <property type="match status" value="1"/>
</dbReference>
<dbReference type="VEuPathDB" id="AmoebaDB:EHI8A_068780"/>
<dbReference type="SUPFAM" id="SSF53067">
    <property type="entry name" value="Actin-like ATPase domain"/>
    <property type="match status" value="2"/>
</dbReference>
<accession>A0A5K1VTU8</accession>
<dbReference type="InterPro" id="IPR004001">
    <property type="entry name" value="Actin_CS"/>
</dbReference>
<protein>
    <submittedName>
        <fullName evidence="3">Actin putative</fullName>
    </submittedName>
    <submittedName>
        <fullName evidence="2">Actin, putative</fullName>
    </submittedName>
</protein>
<dbReference type="InterPro" id="IPR004000">
    <property type="entry name" value="Actin"/>
</dbReference>
<comment type="similarity">
    <text evidence="1">Belongs to the actin family.</text>
</comment>
<dbReference type="InterPro" id="IPR043129">
    <property type="entry name" value="ATPase_NBD"/>
</dbReference>